<evidence type="ECO:0000313" key="3">
    <source>
        <dbReference type="EMBL" id="WRL64447.1"/>
    </source>
</evidence>
<keyword evidence="2" id="KW-1133">Transmembrane helix</keyword>
<evidence type="ECO:0000256" key="2">
    <source>
        <dbReference type="SAM" id="Phobius"/>
    </source>
</evidence>
<protein>
    <submittedName>
        <fullName evidence="3">Uncharacterized protein</fullName>
    </submittedName>
</protein>
<dbReference type="EMBL" id="CP141261">
    <property type="protein sequence ID" value="WRL64447.1"/>
    <property type="molecule type" value="Genomic_DNA"/>
</dbReference>
<reference evidence="3 4" key="1">
    <citation type="submission" date="2023-12" db="EMBL/GenBank/DDBJ databases">
        <title>Blastococcus brunescens sp. nov., an actonobacterium isolated from sandstone collected in sahara desert.</title>
        <authorList>
            <person name="Gtari M."/>
            <person name="Ghodhbane F."/>
        </authorList>
    </citation>
    <scope>NUCLEOTIDE SEQUENCE [LARGE SCALE GENOMIC DNA]</scope>
    <source>
        <strain evidence="3 4">BMG 8361</strain>
    </source>
</reference>
<proteinExistence type="predicted"/>
<feature type="region of interest" description="Disordered" evidence="1">
    <location>
        <begin position="56"/>
        <end position="80"/>
    </location>
</feature>
<evidence type="ECO:0000256" key="1">
    <source>
        <dbReference type="SAM" id="MobiDB-lite"/>
    </source>
</evidence>
<feature type="region of interest" description="Disordered" evidence="1">
    <location>
        <begin position="1"/>
        <end position="23"/>
    </location>
</feature>
<name>A0ABZ1B0V9_9ACTN</name>
<evidence type="ECO:0000313" key="4">
    <source>
        <dbReference type="Proteomes" id="UP001324287"/>
    </source>
</evidence>
<dbReference type="Proteomes" id="UP001324287">
    <property type="component" value="Chromosome"/>
</dbReference>
<dbReference type="RefSeq" id="WP_324275774.1">
    <property type="nucleotide sequence ID" value="NZ_CP141261.1"/>
</dbReference>
<sequence>MATATSPVTDGLGGDAARERPLRPLPRVMVGSAAAMVVVTVALTALAGPLYGIAERAAGDLRDRTPTSPRSSSGRTCRDR</sequence>
<organism evidence="3 4">
    <name type="scientific">Blastococcus brunescens</name>
    <dbReference type="NCBI Taxonomy" id="1564165"/>
    <lineage>
        <taxon>Bacteria</taxon>
        <taxon>Bacillati</taxon>
        <taxon>Actinomycetota</taxon>
        <taxon>Actinomycetes</taxon>
        <taxon>Geodermatophilales</taxon>
        <taxon>Geodermatophilaceae</taxon>
        <taxon>Blastococcus</taxon>
    </lineage>
</organism>
<keyword evidence="2" id="KW-0812">Transmembrane</keyword>
<accession>A0ABZ1B0V9</accession>
<feature type="transmembrane region" description="Helical" evidence="2">
    <location>
        <begin position="28"/>
        <end position="54"/>
    </location>
</feature>
<keyword evidence="4" id="KW-1185">Reference proteome</keyword>
<keyword evidence="2" id="KW-0472">Membrane</keyword>
<gene>
    <name evidence="3" type="ORF">U6N30_00925</name>
</gene>